<dbReference type="EMBL" id="WIXP02000006">
    <property type="protein sequence ID" value="KAF6209021.1"/>
    <property type="molecule type" value="Genomic_DNA"/>
</dbReference>
<reference evidence="1" key="1">
    <citation type="journal article" date="2021" name="Mol. Ecol. Resour.">
        <title>Apolygus lucorum genome provides insights into omnivorousness and mesophyll feeding.</title>
        <authorList>
            <person name="Liu Y."/>
            <person name="Liu H."/>
            <person name="Wang H."/>
            <person name="Huang T."/>
            <person name="Liu B."/>
            <person name="Yang B."/>
            <person name="Yin L."/>
            <person name="Li B."/>
            <person name="Zhang Y."/>
            <person name="Zhang S."/>
            <person name="Jiang F."/>
            <person name="Zhang X."/>
            <person name="Ren Y."/>
            <person name="Wang B."/>
            <person name="Wang S."/>
            <person name="Lu Y."/>
            <person name="Wu K."/>
            <person name="Fan W."/>
            <person name="Wang G."/>
        </authorList>
    </citation>
    <scope>NUCLEOTIDE SEQUENCE</scope>
    <source>
        <strain evidence="1">12Hb</strain>
    </source>
</reference>
<accession>A0A6A4JAP3</accession>
<comment type="caution">
    <text evidence="1">The sequence shown here is derived from an EMBL/GenBank/DDBJ whole genome shotgun (WGS) entry which is preliminary data.</text>
</comment>
<keyword evidence="2" id="KW-1185">Reference proteome</keyword>
<protein>
    <submittedName>
        <fullName evidence="1">Uncharacterized protein</fullName>
    </submittedName>
</protein>
<evidence type="ECO:0000313" key="2">
    <source>
        <dbReference type="Proteomes" id="UP000466442"/>
    </source>
</evidence>
<proteinExistence type="predicted"/>
<name>A0A6A4JAP3_APOLU</name>
<organism evidence="1 2">
    <name type="scientific">Apolygus lucorum</name>
    <name type="common">Small green plant bug</name>
    <name type="synonym">Lygocoris lucorum</name>
    <dbReference type="NCBI Taxonomy" id="248454"/>
    <lineage>
        <taxon>Eukaryota</taxon>
        <taxon>Metazoa</taxon>
        <taxon>Ecdysozoa</taxon>
        <taxon>Arthropoda</taxon>
        <taxon>Hexapoda</taxon>
        <taxon>Insecta</taxon>
        <taxon>Pterygota</taxon>
        <taxon>Neoptera</taxon>
        <taxon>Paraneoptera</taxon>
        <taxon>Hemiptera</taxon>
        <taxon>Heteroptera</taxon>
        <taxon>Panheteroptera</taxon>
        <taxon>Cimicomorpha</taxon>
        <taxon>Miridae</taxon>
        <taxon>Mirini</taxon>
        <taxon>Apolygus</taxon>
    </lineage>
</organism>
<evidence type="ECO:0000313" key="1">
    <source>
        <dbReference type="EMBL" id="KAF6209021.1"/>
    </source>
</evidence>
<dbReference type="Proteomes" id="UP000466442">
    <property type="component" value="Unassembled WGS sequence"/>
</dbReference>
<gene>
    <name evidence="1" type="ORF">GE061_014764</name>
</gene>
<sequence>MEFSGCNQILIAVMGWLCAIDLTRRFFCKYNQYYDIAEVWDPIYPDIIDLTLGEEHAVVKYLSAHNLDYYQLPRTSKIVAKTDRPSAAPHTVIPTSTSTSSTNLKSTTPLNLHNIANASQQLHEVVTSHAKSILISSTVISLIILILGIGVYHVSTRCFEKQINLPTAPEFILRPQNASTFNPIREEIMFPTKI</sequence>
<dbReference type="AlphaFoldDB" id="A0A6A4JAP3"/>